<comment type="caution">
    <text evidence="1">The sequence shown here is derived from an EMBL/GenBank/DDBJ whole genome shotgun (WGS) entry which is preliminary data.</text>
</comment>
<dbReference type="EMBL" id="JARJCM010000328">
    <property type="protein sequence ID" value="KAJ7018660.1"/>
    <property type="molecule type" value="Genomic_DNA"/>
</dbReference>
<dbReference type="InterPro" id="IPR046362">
    <property type="entry name" value="Zw10/DSL1_C_sf"/>
</dbReference>
<gene>
    <name evidence="1" type="ORF">C8F04DRAFT_1277348</name>
</gene>
<accession>A0AAD6S0G1</accession>
<keyword evidence="2" id="KW-1185">Reference proteome</keyword>
<dbReference type="AlphaFoldDB" id="A0AAD6S0G1"/>
<evidence type="ECO:0000313" key="1">
    <source>
        <dbReference type="EMBL" id="KAJ7018660.1"/>
    </source>
</evidence>
<reference evidence="1" key="1">
    <citation type="submission" date="2023-03" db="EMBL/GenBank/DDBJ databases">
        <title>Massive genome expansion in bonnet fungi (Mycena s.s.) driven by repeated elements and novel gene families across ecological guilds.</title>
        <authorList>
            <consortium name="Lawrence Berkeley National Laboratory"/>
            <person name="Harder C.B."/>
            <person name="Miyauchi S."/>
            <person name="Viragh M."/>
            <person name="Kuo A."/>
            <person name="Thoen E."/>
            <person name="Andreopoulos B."/>
            <person name="Lu D."/>
            <person name="Skrede I."/>
            <person name="Drula E."/>
            <person name="Henrissat B."/>
            <person name="Morin E."/>
            <person name="Kohler A."/>
            <person name="Barry K."/>
            <person name="LaButti K."/>
            <person name="Morin E."/>
            <person name="Salamov A."/>
            <person name="Lipzen A."/>
            <person name="Mereny Z."/>
            <person name="Hegedus B."/>
            <person name="Baldrian P."/>
            <person name="Stursova M."/>
            <person name="Weitz H."/>
            <person name="Taylor A."/>
            <person name="Grigoriev I.V."/>
            <person name="Nagy L.G."/>
            <person name="Martin F."/>
            <person name="Kauserud H."/>
        </authorList>
    </citation>
    <scope>NUCLEOTIDE SEQUENCE</scope>
    <source>
        <strain evidence="1">CBHHK200</strain>
    </source>
</reference>
<evidence type="ECO:0000313" key="2">
    <source>
        <dbReference type="Proteomes" id="UP001218188"/>
    </source>
</evidence>
<name>A0AAD6S0G1_9AGAR</name>
<protein>
    <submittedName>
        <fullName evidence="1">Uncharacterized protein</fullName>
    </submittedName>
</protein>
<sequence length="116" mass="13060">MSKKNVALLPLAWPTPVPQETCLVFERMRQIIAMVLAEGRTFAPHGSNSSTSQLLEASMVDILDLFDSGSLVDFEADELVHLVRALFAETALRTNRMTAVWHRGAFIENIYRKLDK</sequence>
<dbReference type="Gene3D" id="1.10.357.150">
    <property type="match status" value="1"/>
</dbReference>
<proteinExistence type="predicted"/>
<dbReference type="Proteomes" id="UP001218188">
    <property type="component" value="Unassembled WGS sequence"/>
</dbReference>
<organism evidence="1 2">
    <name type="scientific">Mycena alexandri</name>
    <dbReference type="NCBI Taxonomy" id="1745969"/>
    <lineage>
        <taxon>Eukaryota</taxon>
        <taxon>Fungi</taxon>
        <taxon>Dikarya</taxon>
        <taxon>Basidiomycota</taxon>
        <taxon>Agaricomycotina</taxon>
        <taxon>Agaricomycetes</taxon>
        <taxon>Agaricomycetidae</taxon>
        <taxon>Agaricales</taxon>
        <taxon>Marasmiineae</taxon>
        <taxon>Mycenaceae</taxon>
        <taxon>Mycena</taxon>
    </lineage>
</organism>